<comment type="similarity">
    <text evidence="2">Belongs to the polysaccharide synthase family.</text>
</comment>
<feature type="transmembrane region" description="Helical" evidence="7">
    <location>
        <begin position="18"/>
        <end position="43"/>
    </location>
</feature>
<keyword evidence="9" id="KW-1185">Reference proteome</keyword>
<dbReference type="PANTHER" id="PTHR30250">
    <property type="entry name" value="PST FAMILY PREDICTED COLANIC ACID TRANSPORTER"/>
    <property type="match status" value="1"/>
</dbReference>
<evidence type="ECO:0000256" key="3">
    <source>
        <dbReference type="ARBA" id="ARBA00022475"/>
    </source>
</evidence>
<sequence>MTASAPISVGKEVAKGTFWIYAASYGGKFFYFLSTLVLARLLSQDDYGVVGYATVVISFLDVLSDLGIGPALIYHKENPKTADTAFWLGMLIAAALYGLSWLVAPLAGWYFNDPRAIPIIRTLALVFPISAFSNIHNTLLKKNLGFRQKFLPDFIRSTSKGILSIIFALLGLGPWSLILGQLLSTLLSTVVYWRVLPWWPALHFDRVLARSLLTYGLSIVGLNGLASLLTNVDYLFVGRFLGTIALGTYTMAFRIPDLLISEFCLIISVVLFPVYVRVRDESAEALNKAFLNTLRYIALVTIPMGLGLALVARPFVLAFLTAKWMDAIPVIQSISIFSMLFSLSLNTGSLYKAQGRVDVMVKLALVRLGLIIPAMFFVIHTFGTIASVGWAQAAVATLSGTLNLYVAARMVGTDLLQVWKALQPAAISGIVMALAVFGLLTFTAAWPPLLQILLAALSGGAVYAALLYWQEQKLVLQLIHTLQSAWLRRGSA</sequence>
<accession>A0A0P6Y8H4</accession>
<keyword evidence="6 7" id="KW-0472">Membrane</keyword>
<dbReference type="PANTHER" id="PTHR30250:SF10">
    <property type="entry name" value="LIPOPOLYSACCHARIDE BIOSYNTHESIS PROTEIN WZXC"/>
    <property type="match status" value="1"/>
</dbReference>
<dbReference type="Pfam" id="PF13440">
    <property type="entry name" value="Polysacc_synt_3"/>
    <property type="match status" value="1"/>
</dbReference>
<dbReference type="STRING" id="229921.ADN01_03995"/>
<keyword evidence="3" id="KW-1003">Cell membrane</keyword>
<feature type="transmembrane region" description="Helical" evidence="7">
    <location>
        <begin position="385"/>
        <end position="406"/>
    </location>
</feature>
<proteinExistence type="inferred from homology"/>
<dbReference type="InterPro" id="IPR050833">
    <property type="entry name" value="Poly_Biosynth_Transport"/>
</dbReference>
<organism evidence="8 9">
    <name type="scientific">Levilinea saccharolytica</name>
    <dbReference type="NCBI Taxonomy" id="229921"/>
    <lineage>
        <taxon>Bacteria</taxon>
        <taxon>Bacillati</taxon>
        <taxon>Chloroflexota</taxon>
        <taxon>Anaerolineae</taxon>
        <taxon>Anaerolineales</taxon>
        <taxon>Anaerolineaceae</taxon>
        <taxon>Levilinea</taxon>
    </lineage>
</organism>
<evidence type="ECO:0000256" key="4">
    <source>
        <dbReference type="ARBA" id="ARBA00022692"/>
    </source>
</evidence>
<name>A0A0P6Y8H4_9CHLR</name>
<dbReference type="OrthoDB" id="149157at2"/>
<feature type="transmembrane region" description="Helical" evidence="7">
    <location>
        <begin position="426"/>
        <end position="446"/>
    </location>
</feature>
<evidence type="ECO:0000256" key="7">
    <source>
        <dbReference type="SAM" id="Phobius"/>
    </source>
</evidence>
<feature type="transmembrane region" description="Helical" evidence="7">
    <location>
        <begin position="296"/>
        <end position="321"/>
    </location>
</feature>
<feature type="transmembrane region" description="Helical" evidence="7">
    <location>
        <begin position="359"/>
        <end position="379"/>
    </location>
</feature>
<keyword evidence="5 7" id="KW-1133">Transmembrane helix</keyword>
<evidence type="ECO:0000256" key="5">
    <source>
        <dbReference type="ARBA" id="ARBA00022989"/>
    </source>
</evidence>
<feature type="transmembrane region" description="Helical" evidence="7">
    <location>
        <begin position="161"/>
        <end position="187"/>
    </location>
</feature>
<protein>
    <submittedName>
        <fullName evidence="8">Uncharacterized protein</fullName>
    </submittedName>
</protein>
<gene>
    <name evidence="8" type="ORF">ADN01_03995</name>
</gene>
<dbReference type="RefSeq" id="WP_062418267.1">
    <property type="nucleotide sequence ID" value="NZ_DF967974.1"/>
</dbReference>
<feature type="transmembrane region" description="Helical" evidence="7">
    <location>
        <begin position="327"/>
        <end position="347"/>
    </location>
</feature>
<feature type="transmembrane region" description="Helical" evidence="7">
    <location>
        <begin position="452"/>
        <end position="469"/>
    </location>
</feature>
<comment type="subcellular location">
    <subcellularLocation>
        <location evidence="1">Cell membrane</location>
        <topology evidence="1">Multi-pass membrane protein</topology>
    </subcellularLocation>
</comment>
<feature type="transmembrane region" description="Helical" evidence="7">
    <location>
        <begin position="207"/>
        <end position="225"/>
    </location>
</feature>
<feature type="transmembrane region" description="Helical" evidence="7">
    <location>
        <begin position="232"/>
        <end position="252"/>
    </location>
</feature>
<feature type="transmembrane region" description="Helical" evidence="7">
    <location>
        <begin position="117"/>
        <end position="140"/>
    </location>
</feature>
<dbReference type="EMBL" id="LGCM01000017">
    <property type="protein sequence ID" value="KPL88199.1"/>
    <property type="molecule type" value="Genomic_DNA"/>
</dbReference>
<dbReference type="GO" id="GO:0005886">
    <property type="term" value="C:plasma membrane"/>
    <property type="evidence" value="ECO:0007669"/>
    <property type="project" value="UniProtKB-SubCell"/>
</dbReference>
<feature type="transmembrane region" description="Helical" evidence="7">
    <location>
        <begin position="49"/>
        <end position="74"/>
    </location>
</feature>
<feature type="transmembrane region" description="Helical" evidence="7">
    <location>
        <begin position="258"/>
        <end position="276"/>
    </location>
</feature>
<reference evidence="8 9" key="1">
    <citation type="submission" date="2015-07" db="EMBL/GenBank/DDBJ databases">
        <title>Genome sequence of Levilinea saccharolytica DSM 16555.</title>
        <authorList>
            <person name="Hemp J."/>
            <person name="Ward L.M."/>
            <person name="Pace L.A."/>
            <person name="Fischer W.W."/>
        </authorList>
    </citation>
    <scope>NUCLEOTIDE SEQUENCE [LARGE SCALE GENOMIC DNA]</scope>
    <source>
        <strain evidence="8 9">KIBI-1</strain>
    </source>
</reference>
<evidence type="ECO:0000256" key="2">
    <source>
        <dbReference type="ARBA" id="ARBA00007430"/>
    </source>
</evidence>
<dbReference type="AlphaFoldDB" id="A0A0P6Y8H4"/>
<evidence type="ECO:0000256" key="1">
    <source>
        <dbReference type="ARBA" id="ARBA00004651"/>
    </source>
</evidence>
<dbReference type="Proteomes" id="UP000050501">
    <property type="component" value="Unassembled WGS sequence"/>
</dbReference>
<evidence type="ECO:0000256" key="6">
    <source>
        <dbReference type="ARBA" id="ARBA00023136"/>
    </source>
</evidence>
<evidence type="ECO:0000313" key="9">
    <source>
        <dbReference type="Proteomes" id="UP000050501"/>
    </source>
</evidence>
<comment type="caution">
    <text evidence="8">The sequence shown here is derived from an EMBL/GenBank/DDBJ whole genome shotgun (WGS) entry which is preliminary data.</text>
</comment>
<evidence type="ECO:0000313" key="8">
    <source>
        <dbReference type="EMBL" id="KPL88199.1"/>
    </source>
</evidence>
<keyword evidence="4 7" id="KW-0812">Transmembrane</keyword>
<feature type="transmembrane region" description="Helical" evidence="7">
    <location>
        <begin position="86"/>
        <end position="111"/>
    </location>
</feature>
<dbReference type="CDD" id="cd13127">
    <property type="entry name" value="MATE_tuaB_like"/>
    <property type="match status" value="1"/>
</dbReference>